<organism evidence="1 2">
    <name type="scientific">Streptomyces antibioticus</name>
    <dbReference type="NCBI Taxonomy" id="1890"/>
    <lineage>
        <taxon>Bacteria</taxon>
        <taxon>Bacillati</taxon>
        <taxon>Actinomycetota</taxon>
        <taxon>Actinomycetes</taxon>
        <taxon>Kitasatosporales</taxon>
        <taxon>Streptomycetaceae</taxon>
        <taxon>Streptomyces</taxon>
    </lineage>
</organism>
<evidence type="ECO:0000313" key="1">
    <source>
        <dbReference type="EMBL" id="OOQ51023.1"/>
    </source>
</evidence>
<protein>
    <submittedName>
        <fullName evidence="1">Uncharacterized protein</fullName>
    </submittedName>
</protein>
<dbReference type="Proteomes" id="UP000190306">
    <property type="component" value="Chromosome"/>
</dbReference>
<proteinExistence type="predicted"/>
<reference evidence="1 2" key="1">
    <citation type="submission" date="2015-07" db="EMBL/GenBank/DDBJ databases">
        <title>Draft Genome Sequence of Streptomyces antibioticus, IMRU 3720 reveals insights in the evolution of actinomycin biosynthetic gene clusters in Streptomyces.</title>
        <authorList>
            <person name="Crnovcic I."/>
            <person name="Ruckert C."/>
            <person name="Kalinowksi J."/>
            <person name="Keller U."/>
        </authorList>
    </citation>
    <scope>NUCLEOTIDE SEQUENCE [LARGE SCALE GENOMIC DNA]</scope>
    <source>
        <strain evidence="1 2">DSM 41481</strain>
    </source>
</reference>
<dbReference type="EMBL" id="LHQL01000009">
    <property type="protein sequence ID" value="OOQ51023.1"/>
    <property type="molecule type" value="Genomic_DNA"/>
</dbReference>
<sequence length="191" mass="21026">MPSPTVAGMGDTFQTLVDRDATPEDAPRLARPLVDWLVAEGIVLADAEPGWALSEHPAHPPGPHWHKAVENARWGSPEGVVVHTERHVFWSNHHDSDAPAAHCPRCATAVADHSLFSAEVDRWHGTGEGAVDCPACGVTVPIPAWNWSDDHMAFAVLGLEFWNWPWLSEAFRARISEFWPGHRTVFLAGKI</sequence>
<accession>A0ABX3LJM7</accession>
<evidence type="ECO:0000313" key="2">
    <source>
        <dbReference type="Proteomes" id="UP000190306"/>
    </source>
</evidence>
<comment type="caution">
    <text evidence="1">The sequence shown here is derived from an EMBL/GenBank/DDBJ whole genome shotgun (WGS) entry which is preliminary data.</text>
</comment>
<name>A0ABX3LJM7_STRAT</name>
<gene>
    <name evidence="1" type="ORF">AFM16_17550</name>
</gene>
<keyword evidence="2" id="KW-1185">Reference proteome</keyword>